<dbReference type="GO" id="GO:0003677">
    <property type="term" value="F:DNA binding"/>
    <property type="evidence" value="ECO:0007669"/>
    <property type="project" value="InterPro"/>
</dbReference>
<dbReference type="OrthoDB" id="2438421at2759"/>
<reference evidence="2" key="1">
    <citation type="submission" date="2021-06" db="EMBL/GenBank/DDBJ databases">
        <authorList>
            <person name="Kallberg Y."/>
            <person name="Tangrot J."/>
            <person name="Rosling A."/>
        </authorList>
    </citation>
    <scope>NUCLEOTIDE SEQUENCE</scope>
    <source>
        <strain evidence="2">MA453B</strain>
    </source>
</reference>
<comment type="caution">
    <text evidence="2">The sequence shown here is derived from an EMBL/GenBank/DDBJ whole genome shotgun (WGS) entry which is preliminary data.</text>
</comment>
<gene>
    <name evidence="2" type="ORF">DERYTH_LOCUS23277</name>
</gene>
<evidence type="ECO:0000313" key="3">
    <source>
        <dbReference type="Proteomes" id="UP000789405"/>
    </source>
</evidence>
<dbReference type="AlphaFoldDB" id="A0A9N9JYP7"/>
<dbReference type="Pfam" id="PF14372">
    <property type="entry name" value="hAT-like_RNase-H"/>
    <property type="match status" value="1"/>
</dbReference>
<dbReference type="InterPro" id="IPR012337">
    <property type="entry name" value="RNaseH-like_sf"/>
</dbReference>
<evidence type="ECO:0000259" key="1">
    <source>
        <dbReference type="Pfam" id="PF14372"/>
    </source>
</evidence>
<protein>
    <submittedName>
        <fullName evidence="2">25401_t:CDS:1</fullName>
    </submittedName>
</protein>
<name>A0A9N9JYP7_9GLOM</name>
<dbReference type="SUPFAM" id="SSF53098">
    <property type="entry name" value="Ribonuclease H-like"/>
    <property type="match status" value="1"/>
</dbReference>
<evidence type="ECO:0000313" key="2">
    <source>
        <dbReference type="EMBL" id="CAG8800503.1"/>
    </source>
</evidence>
<organism evidence="2 3">
    <name type="scientific">Dentiscutata erythropus</name>
    <dbReference type="NCBI Taxonomy" id="1348616"/>
    <lineage>
        <taxon>Eukaryota</taxon>
        <taxon>Fungi</taxon>
        <taxon>Fungi incertae sedis</taxon>
        <taxon>Mucoromycota</taxon>
        <taxon>Glomeromycotina</taxon>
        <taxon>Glomeromycetes</taxon>
        <taxon>Diversisporales</taxon>
        <taxon>Gigasporaceae</taxon>
        <taxon>Dentiscutata</taxon>
    </lineage>
</organism>
<feature type="domain" description="hAT-like transposase RNase-H fold" evidence="1">
    <location>
        <begin position="44"/>
        <end position="126"/>
    </location>
</feature>
<accession>A0A9N9JYP7</accession>
<dbReference type="EMBL" id="CAJVPY010034910">
    <property type="protein sequence ID" value="CAG8800503.1"/>
    <property type="molecule type" value="Genomic_DNA"/>
</dbReference>
<sequence>IDREICNDGKKLEVLLLNKDELLGLKELVNLLEPFAQATSLMYGNTYPTLSLMLPMITTLQEYLFKVESKLNHQAVHEVRDEIELNIADRWEDPKIEGYLAAILDPRFKNFKFAPEKFEEIKKYLKHKMQALDENEFLNEQPTTKSSSKLASFFNNVTITKKTSPVDTELKTYFDLPQMILYDSDDPEYQTKNPLSWWQLYSTT</sequence>
<dbReference type="Proteomes" id="UP000789405">
    <property type="component" value="Unassembled WGS sequence"/>
</dbReference>
<feature type="non-terminal residue" evidence="2">
    <location>
        <position position="204"/>
    </location>
</feature>
<keyword evidence="3" id="KW-1185">Reference proteome</keyword>
<feature type="non-terminal residue" evidence="2">
    <location>
        <position position="1"/>
    </location>
</feature>
<proteinExistence type="predicted"/>
<dbReference type="InterPro" id="IPR025525">
    <property type="entry name" value="hAT-like_transposase_RNase-H"/>
</dbReference>